<keyword evidence="3" id="KW-1185">Reference proteome</keyword>
<dbReference type="OrthoDB" id="9804286at2"/>
<dbReference type="PANTHER" id="PTHR43267:SF1">
    <property type="entry name" value="TRNA THREONYLCARBAMOYLADENOSINE DEHYDRATASE"/>
    <property type="match status" value="1"/>
</dbReference>
<dbReference type="InterPro" id="IPR035985">
    <property type="entry name" value="Ubiquitin-activating_enz"/>
</dbReference>
<dbReference type="GO" id="GO:0061503">
    <property type="term" value="F:tRNA threonylcarbamoyladenosine dehydratase"/>
    <property type="evidence" value="ECO:0007669"/>
    <property type="project" value="TreeGrafter"/>
</dbReference>
<dbReference type="GO" id="GO:0008641">
    <property type="term" value="F:ubiquitin-like modifier activating enzyme activity"/>
    <property type="evidence" value="ECO:0007669"/>
    <property type="project" value="InterPro"/>
</dbReference>
<reference evidence="2 3" key="1">
    <citation type="submission" date="2017-03" db="EMBL/GenBank/DDBJ databases">
        <authorList>
            <person name="Afonso C.L."/>
            <person name="Miller P.J."/>
            <person name="Scott M.A."/>
            <person name="Spackman E."/>
            <person name="Goraichik I."/>
            <person name="Dimitrov K.M."/>
            <person name="Suarez D.L."/>
            <person name="Swayne D.E."/>
        </authorList>
    </citation>
    <scope>NUCLEOTIDE SEQUENCE [LARGE SCALE GENOMIC DNA]</scope>
    <source>
        <strain evidence="2">PRJEB14757</strain>
    </source>
</reference>
<sequence length="237" mass="25876">MKKNKLIERYSRNFNTLTEQEQSLLLKAKVCIAGLGGLGGAVTEMLARVGVGYLTLVDGDIFEASNLNRQLFSTEATIGASKASVALQRVKAINSDVNVTIYETFLTHENCNKILNGNNLVVDCLDSINDRFMLQKAAQKAKIPLVSGAIAGTSGQVTTIYPDDSGFELIYGKTTDTRYSEKGIESLLGNLSYCALFIASIQASETLKVILNRGNTLRNRLFIADLMTNTFDIMTLQ</sequence>
<evidence type="ECO:0000259" key="1">
    <source>
        <dbReference type="Pfam" id="PF00899"/>
    </source>
</evidence>
<dbReference type="Proteomes" id="UP000191931">
    <property type="component" value="Unassembled WGS sequence"/>
</dbReference>
<gene>
    <name evidence="2" type="primary">moeB</name>
    <name evidence="2" type="ORF">MTBBW1_20005</name>
</gene>
<accession>A0A1W1HBQ0</accession>
<dbReference type="AlphaFoldDB" id="A0A1W1HBQ0"/>
<dbReference type="SUPFAM" id="SSF69572">
    <property type="entry name" value="Activating enzymes of the ubiquitin-like proteins"/>
    <property type="match status" value="1"/>
</dbReference>
<dbReference type="GO" id="GO:0061504">
    <property type="term" value="P:cyclic threonylcarbamoyladenosine biosynthetic process"/>
    <property type="evidence" value="ECO:0007669"/>
    <property type="project" value="TreeGrafter"/>
</dbReference>
<dbReference type="CDD" id="cd00757">
    <property type="entry name" value="ThiF_MoeB_HesA_family"/>
    <property type="match status" value="1"/>
</dbReference>
<dbReference type="Pfam" id="PF00899">
    <property type="entry name" value="ThiF"/>
    <property type="match status" value="1"/>
</dbReference>
<dbReference type="Gene3D" id="3.40.50.720">
    <property type="entry name" value="NAD(P)-binding Rossmann-like Domain"/>
    <property type="match status" value="1"/>
</dbReference>
<dbReference type="STRING" id="1246637.MTBBW1_20005"/>
<protein>
    <submittedName>
        <fullName evidence="2">MoeB1</fullName>
    </submittedName>
</protein>
<organism evidence="2 3">
    <name type="scientific">Desulfamplus magnetovallimortis</name>
    <dbReference type="NCBI Taxonomy" id="1246637"/>
    <lineage>
        <taxon>Bacteria</taxon>
        <taxon>Pseudomonadati</taxon>
        <taxon>Thermodesulfobacteriota</taxon>
        <taxon>Desulfobacteria</taxon>
        <taxon>Desulfobacterales</taxon>
        <taxon>Desulfobacteraceae</taxon>
        <taxon>Desulfamplus</taxon>
    </lineage>
</organism>
<dbReference type="PANTHER" id="PTHR43267">
    <property type="entry name" value="TRNA THREONYLCARBAMOYLADENOSINE DEHYDRATASE"/>
    <property type="match status" value="1"/>
</dbReference>
<proteinExistence type="predicted"/>
<feature type="domain" description="THIF-type NAD/FAD binding fold" evidence="1">
    <location>
        <begin position="10"/>
        <end position="236"/>
    </location>
</feature>
<dbReference type="RefSeq" id="WP_080797656.1">
    <property type="nucleotide sequence ID" value="NZ_LT828540.1"/>
</dbReference>
<dbReference type="EMBL" id="FWEV01000112">
    <property type="protein sequence ID" value="SLM29808.1"/>
    <property type="molecule type" value="Genomic_DNA"/>
</dbReference>
<evidence type="ECO:0000313" key="3">
    <source>
        <dbReference type="Proteomes" id="UP000191931"/>
    </source>
</evidence>
<name>A0A1W1HBQ0_9BACT</name>
<dbReference type="InterPro" id="IPR045886">
    <property type="entry name" value="ThiF/MoeB/HesA"/>
</dbReference>
<evidence type="ECO:0000313" key="2">
    <source>
        <dbReference type="EMBL" id="SLM29808.1"/>
    </source>
</evidence>
<dbReference type="InterPro" id="IPR000594">
    <property type="entry name" value="ThiF_NAD_FAD-bd"/>
</dbReference>